<name>A0A6A5GLU7_CAERE</name>
<accession>A0A6A5GLU7</accession>
<dbReference type="Pfam" id="PF00646">
    <property type="entry name" value="F-box"/>
    <property type="match status" value="1"/>
</dbReference>
<dbReference type="KEGG" id="crq:GCK72_012761"/>
<dbReference type="CTD" id="9799736"/>
<dbReference type="GeneID" id="9799736"/>
<sequence>MEVSQPFPILKLPFVALWNVIKSMERKELIDLSFTSKRLVTIIKSIPIPNSDIEIGITNLQSSFFPQQNIQPLIMTEDLQERIKHLGGKFDFNESTGKEIIQFEYSKAFIDYICALYRSEIFAVQIDVRIPIPLLTSVLEWMNDRQPVLTSCLIYGDCKDNETIDRFFQKRILPIRQLHLNLKLSPEAKTFNFGILEMEEFTARHRDINTLNPIPNWITVKTVLTSNCIIMCIGASPFTVTDLNQIIKGWINGNNPRMEYFQVEVKKFNLRSLLDGIEFEKRETTVKRIYIPENKSYKMQRTITKRIISGGYDIRRSDGTVATFKVLYRPQNPTALREFVMVIWKKAVDS</sequence>
<evidence type="ECO:0000313" key="2">
    <source>
        <dbReference type="EMBL" id="KAF1756308.1"/>
    </source>
</evidence>
<dbReference type="AlphaFoldDB" id="A0A6A5GLU7"/>
<dbReference type="PANTHER" id="PTHR21503">
    <property type="entry name" value="F-BOX-CONTAINING HYPOTHETICAL PROTEIN C.ELEGANS"/>
    <property type="match status" value="1"/>
</dbReference>
<dbReference type="InterPro" id="IPR001810">
    <property type="entry name" value="F-box_dom"/>
</dbReference>
<dbReference type="PANTHER" id="PTHR21503:SF8">
    <property type="entry name" value="F-BOX ASSOCIATED DOMAIN-CONTAINING PROTEIN-RELATED"/>
    <property type="match status" value="1"/>
</dbReference>
<evidence type="ECO:0000259" key="1">
    <source>
        <dbReference type="PROSITE" id="PS50181"/>
    </source>
</evidence>
<protein>
    <recommendedName>
        <fullName evidence="1">F-box domain-containing protein</fullName>
    </recommendedName>
</protein>
<dbReference type="PROSITE" id="PS50181">
    <property type="entry name" value="FBOX"/>
    <property type="match status" value="1"/>
</dbReference>
<dbReference type="RefSeq" id="XP_003092434.2">
    <property type="nucleotide sequence ID" value="XM_003092386.2"/>
</dbReference>
<comment type="caution">
    <text evidence="2">The sequence shown here is derived from an EMBL/GenBank/DDBJ whole genome shotgun (WGS) entry which is preliminary data.</text>
</comment>
<feature type="domain" description="F-box" evidence="1">
    <location>
        <begin position="6"/>
        <end position="45"/>
    </location>
</feature>
<proteinExistence type="predicted"/>
<organism evidence="2 3">
    <name type="scientific">Caenorhabditis remanei</name>
    <name type="common">Caenorhabditis vulgaris</name>
    <dbReference type="NCBI Taxonomy" id="31234"/>
    <lineage>
        <taxon>Eukaryota</taxon>
        <taxon>Metazoa</taxon>
        <taxon>Ecdysozoa</taxon>
        <taxon>Nematoda</taxon>
        <taxon>Chromadorea</taxon>
        <taxon>Rhabditida</taxon>
        <taxon>Rhabditina</taxon>
        <taxon>Rhabditomorpha</taxon>
        <taxon>Rhabditoidea</taxon>
        <taxon>Rhabditidae</taxon>
        <taxon>Peloderinae</taxon>
        <taxon>Caenorhabditis</taxon>
    </lineage>
</organism>
<reference evidence="2 3" key="1">
    <citation type="submission" date="2019-12" db="EMBL/GenBank/DDBJ databases">
        <title>Chromosome-level assembly of the Caenorhabditis remanei genome.</title>
        <authorList>
            <person name="Teterina A.A."/>
            <person name="Willis J.H."/>
            <person name="Phillips P.C."/>
        </authorList>
    </citation>
    <scope>NUCLEOTIDE SEQUENCE [LARGE SCALE GENOMIC DNA]</scope>
    <source>
        <strain evidence="2 3">PX506</strain>
        <tissue evidence="2">Whole organism</tissue>
    </source>
</reference>
<dbReference type="Proteomes" id="UP000483820">
    <property type="component" value="Chromosome IV"/>
</dbReference>
<dbReference type="Pfam" id="PF07735">
    <property type="entry name" value="FBA_2"/>
    <property type="match status" value="1"/>
</dbReference>
<evidence type="ECO:0000313" key="3">
    <source>
        <dbReference type="Proteomes" id="UP000483820"/>
    </source>
</evidence>
<dbReference type="InterPro" id="IPR012885">
    <property type="entry name" value="F-box_Sdz-33"/>
</dbReference>
<dbReference type="EMBL" id="WUAV01000004">
    <property type="protein sequence ID" value="KAF1756308.1"/>
    <property type="molecule type" value="Genomic_DNA"/>
</dbReference>
<gene>
    <name evidence="2" type="ORF">GCK72_012761</name>
</gene>